<dbReference type="SUPFAM" id="SSF53271">
    <property type="entry name" value="PRTase-like"/>
    <property type="match status" value="1"/>
</dbReference>
<dbReference type="CDD" id="cd06223">
    <property type="entry name" value="PRTases_typeI"/>
    <property type="match status" value="1"/>
</dbReference>
<proteinExistence type="inferred from homology"/>
<evidence type="ECO:0000256" key="2">
    <source>
        <dbReference type="ARBA" id="ARBA00008391"/>
    </source>
</evidence>
<keyword evidence="7" id="KW-0660">Purine salvage</keyword>
<evidence type="ECO:0000256" key="7">
    <source>
        <dbReference type="ARBA" id="ARBA00022726"/>
    </source>
</evidence>
<reference evidence="10 11" key="1">
    <citation type="submission" date="2021-05" db="EMBL/GenBank/DDBJ databases">
        <title>Whole genome sequence of Curtobacterium flaccumfaciens pv. flaccumfaciens strain CFBP 8819.</title>
        <authorList>
            <person name="Osdaghi E."/>
            <person name="Taghouti G."/>
            <person name="Portier P."/>
            <person name="Fazliarab A."/>
            <person name="Taghavi S.M."/>
            <person name="Briand M."/>
            <person name="Le-Saux M."/>
            <person name="Jacques M.-A."/>
        </authorList>
    </citation>
    <scope>NUCLEOTIDE SEQUENCE [LARGE SCALE GENOMIC DNA]</scope>
    <source>
        <strain evidence="10 11">CFBP 8819</strain>
    </source>
</reference>
<dbReference type="PANTHER" id="PTHR11776:SF7">
    <property type="entry name" value="PHOSPHORIBOSYLTRANSFERASE DOMAIN-CONTAINING PROTEIN"/>
    <property type="match status" value="1"/>
</dbReference>
<evidence type="ECO:0000313" key="11">
    <source>
        <dbReference type="Proteomes" id="UP001519641"/>
    </source>
</evidence>
<dbReference type="GO" id="GO:0016757">
    <property type="term" value="F:glycosyltransferase activity"/>
    <property type="evidence" value="ECO:0007669"/>
    <property type="project" value="UniProtKB-KW"/>
</dbReference>
<comment type="pathway">
    <text evidence="8">Purine metabolism.</text>
</comment>
<dbReference type="InterPro" id="IPR050120">
    <property type="entry name" value="Adenine_PRTase"/>
</dbReference>
<feature type="domain" description="Phosphoribosyltransferase" evidence="9">
    <location>
        <begin position="38"/>
        <end position="160"/>
    </location>
</feature>
<dbReference type="EMBL" id="JAHEWS010000010">
    <property type="protein sequence ID" value="MBT1587874.1"/>
    <property type="molecule type" value="Genomic_DNA"/>
</dbReference>
<gene>
    <name evidence="10" type="ORF">KK097_08620</name>
</gene>
<sequence length="178" mass="18733">MSDAAAVERGRRAVLEHFRWIDGDADTWSMLREPVALRAIVEGIAATAADDRPDVVVGVESRGFVLGPAVALALGVGFAPVRKDGTVFPGPVVEQQTGPDYRGNRRTLSLRADLVGSGQRVVLVDDWVETGSQALATAALVERCGARLVGIAVIVDEAADPARAALPGIRSLVRGDEL</sequence>
<keyword evidence="6" id="KW-0808">Transferase</keyword>
<evidence type="ECO:0000256" key="6">
    <source>
        <dbReference type="ARBA" id="ARBA00022679"/>
    </source>
</evidence>
<evidence type="ECO:0000256" key="5">
    <source>
        <dbReference type="ARBA" id="ARBA00022676"/>
    </source>
</evidence>
<keyword evidence="11" id="KW-1185">Reference proteome</keyword>
<comment type="similarity">
    <text evidence="2">Belongs to the purine/pyrimidine phosphoribosyltransferase family.</text>
</comment>
<dbReference type="Gene3D" id="3.40.50.2020">
    <property type="match status" value="1"/>
</dbReference>
<organism evidence="10 11">
    <name type="scientific">Curtobacterium aurantiacum</name>
    <dbReference type="NCBI Taxonomy" id="3236919"/>
    <lineage>
        <taxon>Bacteria</taxon>
        <taxon>Bacillati</taxon>
        <taxon>Actinomycetota</taxon>
        <taxon>Actinomycetes</taxon>
        <taxon>Micrococcales</taxon>
        <taxon>Microbacteriaceae</taxon>
        <taxon>Curtobacterium</taxon>
    </lineage>
</organism>
<evidence type="ECO:0000256" key="1">
    <source>
        <dbReference type="ARBA" id="ARBA00004496"/>
    </source>
</evidence>
<evidence type="ECO:0000259" key="9">
    <source>
        <dbReference type="Pfam" id="PF00156"/>
    </source>
</evidence>
<dbReference type="InterPro" id="IPR029057">
    <property type="entry name" value="PRTase-like"/>
</dbReference>
<comment type="subunit">
    <text evidence="3">Homodimer.</text>
</comment>
<accession>A0ABS5VFU0</accession>
<evidence type="ECO:0000256" key="4">
    <source>
        <dbReference type="ARBA" id="ARBA00022490"/>
    </source>
</evidence>
<comment type="subcellular location">
    <subcellularLocation>
        <location evidence="1">Cytoplasm</location>
    </subcellularLocation>
</comment>
<evidence type="ECO:0000256" key="3">
    <source>
        <dbReference type="ARBA" id="ARBA00011738"/>
    </source>
</evidence>
<dbReference type="PANTHER" id="PTHR11776">
    <property type="entry name" value="ADENINE PHOSPHORIBOSYLTRANSFERASE"/>
    <property type="match status" value="1"/>
</dbReference>
<dbReference type="Pfam" id="PF00156">
    <property type="entry name" value="Pribosyltran"/>
    <property type="match status" value="1"/>
</dbReference>
<evidence type="ECO:0000313" key="10">
    <source>
        <dbReference type="EMBL" id="MBT1587874.1"/>
    </source>
</evidence>
<evidence type="ECO:0000256" key="8">
    <source>
        <dbReference type="ARBA" id="ARBA00025704"/>
    </source>
</evidence>
<dbReference type="RefSeq" id="WP_214531358.1">
    <property type="nucleotide sequence ID" value="NZ_JAHEWO010000035.1"/>
</dbReference>
<protein>
    <submittedName>
        <fullName evidence="10">Adenine phosphoribosyltransferase</fullName>
    </submittedName>
</protein>
<dbReference type="InterPro" id="IPR000836">
    <property type="entry name" value="PRTase_dom"/>
</dbReference>
<dbReference type="Proteomes" id="UP001519641">
    <property type="component" value="Unassembled WGS sequence"/>
</dbReference>
<comment type="caution">
    <text evidence="10">The sequence shown here is derived from an EMBL/GenBank/DDBJ whole genome shotgun (WGS) entry which is preliminary data.</text>
</comment>
<name>A0ABS5VFU0_9MICO</name>
<keyword evidence="4" id="KW-0963">Cytoplasm</keyword>
<keyword evidence="5 10" id="KW-0328">Glycosyltransferase</keyword>